<dbReference type="EMBL" id="JBDKWZ010000002">
    <property type="protein sequence ID" value="MEN7547232.1"/>
    <property type="molecule type" value="Genomic_DNA"/>
</dbReference>
<dbReference type="Proteomes" id="UP001403385">
    <property type="component" value="Unassembled WGS sequence"/>
</dbReference>
<reference evidence="9 10" key="1">
    <citation type="submission" date="2024-04" db="EMBL/GenBank/DDBJ databases">
        <title>Novel genus in family Flammeovirgaceae.</title>
        <authorList>
            <person name="Nguyen T.H."/>
            <person name="Vuong T.Q."/>
            <person name="Le H."/>
            <person name="Kim S.-G."/>
        </authorList>
    </citation>
    <scope>NUCLEOTIDE SEQUENCE [LARGE SCALE GENOMIC DNA]</scope>
    <source>
        <strain evidence="9 10">JCM 23209</strain>
    </source>
</reference>
<keyword evidence="3" id="KW-1134">Transmembrane beta strand</keyword>
<sequence length="800" mass="90725">MIFKKLLFTGLFTFLCSYLVAQMATVKGVVTDSQGNVIELATIIPKNANKGVVSNIDGRFSIQIPANQVVTLLFHHGNYYEKSLSLQLSPGELHEVSIALIEKTTLLKDVEIVEKLEKNRDEAGTVELDPASVKEVPTPFMDFNQALITGGGLGIAGNNEMSGTYSVRGGNFDENLVYVNDIQIYRPLLVKSGQQEGLSFVNPEMVDNIYFSSGGWQSKYGDKLSSVLNVAYKTPKEFEGAATLSLLGGSLNLGGTALNKKMTYVASVRHKASQYLLSSMDVDGEYLPKFTDIQTYLNFDLSNKGRPANTTTLGVLASYAVNDYEVTPHSRTTKFGTFQQALRLNVAYIGNDMLKYRTFQGGVKLRHRFSEKLTTNLIVSGLSTQERLFTNLEAGYRICDVDNNPGSSTFNDCAVIIGLGTNFNYARNFLDANIYALENRSEYSLSSSWKIDFGVRYSYEEIDDNIHEYSFIDSADYVSDIQRAISDNSLSSQRISGYLQSAWDITSNQRLVAGARINYWDFNEELLISPRIQYSLQPLWNADVVFKAAVGLYHQPPFYHELRDFEGNVNKELKAQSSLHFITGLDYNFIMWDRPFKFISEIFYKKLWNVIPYDVDNVRIRYYAENNAEAYATGIDMRLSGEFIEGLESWMSLSVLSTKEDLDIDQRGYIRRPMDQRVTFSMFFQDHIPNDPSIRMHIRTIYGTGFPYGPPDNLEYRQSLNTGNSYTRVDVGFSKLISFQKSSRQDNFLESIWLGLEILNLFGVDNTISHTWVKDFNNTFYAVPNNLSQRFFNLKFTARW</sequence>
<keyword evidence="5 8" id="KW-0732">Signal</keyword>
<evidence type="ECO:0000313" key="9">
    <source>
        <dbReference type="EMBL" id="MEN7547232.1"/>
    </source>
</evidence>
<keyword evidence="9" id="KW-0378">Hydrolase</keyword>
<dbReference type="Gene3D" id="2.40.170.20">
    <property type="entry name" value="TonB-dependent receptor, beta-barrel domain"/>
    <property type="match status" value="1"/>
</dbReference>
<feature type="signal peptide" evidence="8">
    <location>
        <begin position="1"/>
        <end position="21"/>
    </location>
</feature>
<keyword evidence="6" id="KW-0472">Membrane</keyword>
<proteinExistence type="predicted"/>
<comment type="subcellular location">
    <subcellularLocation>
        <location evidence="1">Cell outer membrane</location>
        <topology evidence="1">Multi-pass membrane protein</topology>
    </subcellularLocation>
</comment>
<evidence type="ECO:0000256" key="6">
    <source>
        <dbReference type="ARBA" id="ARBA00023136"/>
    </source>
</evidence>
<evidence type="ECO:0000256" key="8">
    <source>
        <dbReference type="SAM" id="SignalP"/>
    </source>
</evidence>
<evidence type="ECO:0000256" key="3">
    <source>
        <dbReference type="ARBA" id="ARBA00022452"/>
    </source>
</evidence>
<dbReference type="Gene3D" id="2.60.40.1120">
    <property type="entry name" value="Carboxypeptidase-like, regulatory domain"/>
    <property type="match status" value="1"/>
</dbReference>
<protein>
    <submittedName>
        <fullName evidence="9">Carboxypeptidase-like regulatory domain-containing protein</fullName>
    </submittedName>
</protein>
<evidence type="ECO:0000256" key="1">
    <source>
        <dbReference type="ARBA" id="ARBA00004571"/>
    </source>
</evidence>
<dbReference type="InterPro" id="IPR039426">
    <property type="entry name" value="TonB-dep_rcpt-like"/>
</dbReference>
<dbReference type="RefSeq" id="WP_346820017.1">
    <property type="nucleotide sequence ID" value="NZ_JBDKWZ010000002.1"/>
</dbReference>
<dbReference type="GO" id="GO:0015344">
    <property type="term" value="F:siderophore uptake transmembrane transporter activity"/>
    <property type="evidence" value="ECO:0007669"/>
    <property type="project" value="TreeGrafter"/>
</dbReference>
<evidence type="ECO:0000256" key="7">
    <source>
        <dbReference type="ARBA" id="ARBA00023237"/>
    </source>
</evidence>
<comment type="caution">
    <text evidence="9">The sequence shown here is derived from an EMBL/GenBank/DDBJ whole genome shotgun (WGS) entry which is preliminary data.</text>
</comment>
<name>A0AAW9RUC0_9BACT</name>
<dbReference type="InterPro" id="IPR008969">
    <property type="entry name" value="CarboxyPept-like_regulatory"/>
</dbReference>
<dbReference type="GO" id="GO:0004180">
    <property type="term" value="F:carboxypeptidase activity"/>
    <property type="evidence" value="ECO:0007669"/>
    <property type="project" value="UniProtKB-KW"/>
</dbReference>
<dbReference type="GO" id="GO:0044718">
    <property type="term" value="P:siderophore transmembrane transport"/>
    <property type="evidence" value="ECO:0007669"/>
    <property type="project" value="TreeGrafter"/>
</dbReference>
<accession>A0AAW9RUC0</accession>
<dbReference type="InterPro" id="IPR036942">
    <property type="entry name" value="Beta-barrel_TonB_sf"/>
</dbReference>
<keyword evidence="9" id="KW-0121">Carboxypeptidase</keyword>
<keyword evidence="4" id="KW-0812">Transmembrane</keyword>
<evidence type="ECO:0000256" key="4">
    <source>
        <dbReference type="ARBA" id="ARBA00022692"/>
    </source>
</evidence>
<dbReference type="SUPFAM" id="SSF56935">
    <property type="entry name" value="Porins"/>
    <property type="match status" value="1"/>
</dbReference>
<dbReference type="GO" id="GO:0009279">
    <property type="term" value="C:cell outer membrane"/>
    <property type="evidence" value="ECO:0007669"/>
    <property type="project" value="UniProtKB-SubCell"/>
</dbReference>
<organism evidence="9 10">
    <name type="scientific">Rapidithrix thailandica</name>
    <dbReference type="NCBI Taxonomy" id="413964"/>
    <lineage>
        <taxon>Bacteria</taxon>
        <taxon>Pseudomonadati</taxon>
        <taxon>Bacteroidota</taxon>
        <taxon>Cytophagia</taxon>
        <taxon>Cytophagales</taxon>
        <taxon>Flammeovirgaceae</taxon>
        <taxon>Rapidithrix</taxon>
    </lineage>
</organism>
<evidence type="ECO:0000313" key="10">
    <source>
        <dbReference type="Proteomes" id="UP001403385"/>
    </source>
</evidence>
<gene>
    <name evidence="9" type="ORF">AAG747_04890</name>
</gene>
<keyword evidence="2" id="KW-0813">Transport</keyword>
<keyword evidence="10" id="KW-1185">Reference proteome</keyword>
<dbReference type="PANTHER" id="PTHR30069:SF29">
    <property type="entry name" value="HEMOGLOBIN AND HEMOGLOBIN-HAPTOGLOBIN-BINDING PROTEIN 1-RELATED"/>
    <property type="match status" value="1"/>
</dbReference>
<dbReference type="AlphaFoldDB" id="A0AAW9RUC0"/>
<keyword evidence="9" id="KW-0645">Protease</keyword>
<dbReference type="Pfam" id="PF13715">
    <property type="entry name" value="CarbopepD_reg_2"/>
    <property type="match status" value="1"/>
</dbReference>
<dbReference type="PANTHER" id="PTHR30069">
    <property type="entry name" value="TONB-DEPENDENT OUTER MEMBRANE RECEPTOR"/>
    <property type="match status" value="1"/>
</dbReference>
<dbReference type="SUPFAM" id="SSF49464">
    <property type="entry name" value="Carboxypeptidase regulatory domain-like"/>
    <property type="match status" value="1"/>
</dbReference>
<keyword evidence="7" id="KW-0998">Cell outer membrane</keyword>
<evidence type="ECO:0000256" key="2">
    <source>
        <dbReference type="ARBA" id="ARBA00022448"/>
    </source>
</evidence>
<evidence type="ECO:0000256" key="5">
    <source>
        <dbReference type="ARBA" id="ARBA00022729"/>
    </source>
</evidence>
<feature type="chain" id="PRO_5043578247" evidence="8">
    <location>
        <begin position="22"/>
        <end position="800"/>
    </location>
</feature>